<dbReference type="RefSeq" id="WP_002692282.1">
    <property type="nucleotide sequence ID" value="NZ_CM001797.1"/>
</dbReference>
<accession>A0A0F6MPV6</accession>
<gene>
    <name evidence="3" type="ORF">HMPREF9723_01470</name>
</gene>
<dbReference type="AlphaFoldDB" id="A0A0F6MPV6"/>
<dbReference type="PANTHER" id="PTHR33295">
    <property type="entry name" value="ATPASE"/>
    <property type="match status" value="1"/>
</dbReference>
<evidence type="ECO:0000259" key="1">
    <source>
        <dbReference type="Pfam" id="PF13173"/>
    </source>
</evidence>
<evidence type="ECO:0000259" key="2">
    <source>
        <dbReference type="Pfam" id="PF13635"/>
    </source>
</evidence>
<organism evidence="3">
    <name type="scientific">Treponema denticola OTK</name>
    <dbReference type="NCBI Taxonomy" id="999434"/>
    <lineage>
        <taxon>Bacteria</taxon>
        <taxon>Pseudomonadati</taxon>
        <taxon>Spirochaetota</taxon>
        <taxon>Spirochaetia</taxon>
        <taxon>Spirochaetales</taxon>
        <taxon>Treponemataceae</taxon>
        <taxon>Treponema</taxon>
    </lineage>
</organism>
<protein>
    <recommendedName>
        <fullName evidence="4">AAA+ ATPase domain-containing protein</fullName>
    </recommendedName>
</protein>
<dbReference type="InterPro" id="IPR041682">
    <property type="entry name" value="AAA_14"/>
</dbReference>
<proteinExistence type="predicted"/>
<dbReference type="PATRIC" id="fig|999434.4.peg.1524"/>
<dbReference type="Pfam" id="PF13635">
    <property type="entry name" value="DUF4143"/>
    <property type="match status" value="1"/>
</dbReference>
<sequence length="431" mass="50063">MYRKISKDLEKWKNSKYRKPLILQGARQVGKTYSILEFGRKNYENVAYFNFEMNPKLNETFKETLSPDYLLPILSNIAGKSIVKEKTLIVFDEIQLCEEALTALKYFYEEAPEYHILVAGSLLGVAVSRKKFSFPVGKVDMKTLYPMDMEEFLLAMGEEILVKEIKKSFDTNTPLSAALHDKAMILYRKYLIVGGMPECVKLFIETENYILVRHIQDTILASYLNDMSKYNNLNEIKKTRLAYDNITVQLSKKNTRFQYKMIKRGGRAAEFENAIEWLSLSGIVSLVYKVTRIKKPLENYRDIDSFKVYVSDLGLLLAKKDLSANDVLYMNDDLNDFKGGMTENYVQVQLSINGYRTYYWESEREAEIDFIIKRKDKIIPIEVKSADNTRAKSLNVYMETYEPEYAVKLSSKNFGFENKKKIVPLYAAFCI</sequence>
<name>A0A0F6MPV6_TREDN</name>
<feature type="domain" description="DUF4143" evidence="2">
    <location>
        <begin position="225"/>
        <end position="385"/>
    </location>
</feature>
<dbReference type="HOGENOM" id="CLU_047370_0_0_12"/>
<comment type="caution">
    <text evidence="3">The sequence shown here is derived from an EMBL/GenBank/DDBJ whole genome shotgun (WGS) entry which is preliminary data.</text>
</comment>
<feature type="domain" description="AAA" evidence="1">
    <location>
        <begin position="18"/>
        <end position="153"/>
    </location>
</feature>
<evidence type="ECO:0000313" key="3">
    <source>
        <dbReference type="EMBL" id="EMB21203.1"/>
    </source>
</evidence>
<dbReference type="InterPro" id="IPR025420">
    <property type="entry name" value="DUF4143"/>
</dbReference>
<evidence type="ECO:0008006" key="4">
    <source>
        <dbReference type="Google" id="ProtNLM"/>
    </source>
</evidence>
<dbReference type="InterPro" id="IPR027417">
    <property type="entry name" value="P-loop_NTPase"/>
</dbReference>
<dbReference type="PANTHER" id="PTHR33295:SF7">
    <property type="entry name" value="ATPASE"/>
    <property type="match status" value="1"/>
</dbReference>
<reference evidence="3" key="1">
    <citation type="submission" date="2012-01" db="EMBL/GenBank/DDBJ databases">
        <title>The Genome Sequence of Treponema denticola OTK.</title>
        <authorList>
            <consortium name="The Broad Institute Genome Sequencing Platform"/>
            <person name="Earl A."/>
            <person name="Ward D."/>
            <person name="Feldgarden M."/>
            <person name="Gevers D."/>
            <person name="Blanton J.M."/>
            <person name="Fenno C.J."/>
            <person name="Baranova O.V."/>
            <person name="Mathney J."/>
            <person name="Dewhirst F.E."/>
            <person name="Izard J."/>
            <person name="Young S.K."/>
            <person name="Zeng Q."/>
            <person name="Gargeya S."/>
            <person name="Fitzgerald M."/>
            <person name="Haas B."/>
            <person name="Abouelleil A."/>
            <person name="Alvarado L."/>
            <person name="Arachchi H.M."/>
            <person name="Berlin A."/>
            <person name="Chapman S.B."/>
            <person name="Gearin G."/>
            <person name="Goldberg J."/>
            <person name="Griggs A."/>
            <person name="Gujja S."/>
            <person name="Hansen M."/>
            <person name="Heiman D."/>
            <person name="Howarth C."/>
            <person name="Larimer J."/>
            <person name="Lui A."/>
            <person name="MacDonald P.J.P."/>
            <person name="McCowen C."/>
            <person name="Montmayeur A."/>
            <person name="Murphy C."/>
            <person name="Neiman D."/>
            <person name="Pearson M."/>
            <person name="Priest M."/>
            <person name="Roberts A."/>
            <person name="Saif S."/>
            <person name="Shea T."/>
            <person name="Sisk P."/>
            <person name="Stolte C."/>
            <person name="Sykes S."/>
            <person name="Wortman J."/>
            <person name="Nusbaum C."/>
            <person name="Birren B."/>
        </authorList>
    </citation>
    <scope>NUCLEOTIDE SEQUENCE [LARGE SCALE GENOMIC DNA]</scope>
    <source>
        <strain evidence="3">OTK</strain>
    </source>
</reference>
<dbReference type="Proteomes" id="UP000011701">
    <property type="component" value="Chromosome"/>
</dbReference>
<dbReference type="EMBL" id="AGDY01000007">
    <property type="protein sequence ID" value="EMB21203.1"/>
    <property type="molecule type" value="Genomic_DNA"/>
</dbReference>
<dbReference type="SUPFAM" id="SSF52540">
    <property type="entry name" value="P-loop containing nucleoside triphosphate hydrolases"/>
    <property type="match status" value="1"/>
</dbReference>
<dbReference type="Pfam" id="PF13173">
    <property type="entry name" value="AAA_14"/>
    <property type="match status" value="1"/>
</dbReference>